<name>A0A1S1JBB7_9FLAO</name>
<feature type="domain" description="Protein FecR C-terminal" evidence="3">
    <location>
        <begin position="244"/>
        <end position="311"/>
    </location>
</feature>
<reference evidence="4" key="1">
    <citation type="submission" date="2016-09" db="EMBL/GenBank/DDBJ databases">
        <authorList>
            <person name="Capua I."/>
            <person name="De Benedictis P."/>
            <person name="Joannis T."/>
            <person name="Lombin L.H."/>
            <person name="Cattoli G."/>
        </authorList>
    </citation>
    <scope>NUCLEOTIDE SEQUENCE [LARGE SCALE GENOMIC DNA]</scope>
    <source>
        <strain evidence="4">MSU</strain>
    </source>
</reference>
<evidence type="ECO:0000259" key="2">
    <source>
        <dbReference type="Pfam" id="PF04773"/>
    </source>
</evidence>
<feature type="domain" description="FecR protein" evidence="2">
    <location>
        <begin position="109"/>
        <end position="201"/>
    </location>
</feature>
<evidence type="ECO:0008006" key="8">
    <source>
        <dbReference type="Google" id="ProtNLM"/>
    </source>
</evidence>
<evidence type="ECO:0000313" key="7">
    <source>
        <dbReference type="Proteomes" id="UP000198319"/>
    </source>
</evidence>
<dbReference type="OrthoDB" id="704021at2"/>
<keyword evidence="1" id="KW-0812">Transmembrane</keyword>
<organism evidence="4 6">
    <name type="scientific">Flavobacterium tructae</name>
    <dbReference type="NCBI Taxonomy" id="1114873"/>
    <lineage>
        <taxon>Bacteria</taxon>
        <taxon>Pseudomonadati</taxon>
        <taxon>Bacteroidota</taxon>
        <taxon>Flavobacteriia</taxon>
        <taxon>Flavobacteriales</taxon>
        <taxon>Flavobacteriaceae</taxon>
        <taxon>Flavobacterium</taxon>
    </lineage>
</organism>
<evidence type="ECO:0000313" key="6">
    <source>
        <dbReference type="Proteomes" id="UP000180252"/>
    </source>
</evidence>
<evidence type="ECO:0000313" key="4">
    <source>
        <dbReference type="EMBL" id="OHT46809.1"/>
    </source>
</evidence>
<dbReference type="InterPro" id="IPR032508">
    <property type="entry name" value="FecR_C"/>
</dbReference>
<dbReference type="PIRSF" id="PIRSF018266">
    <property type="entry name" value="FecR"/>
    <property type="match status" value="1"/>
</dbReference>
<dbReference type="PANTHER" id="PTHR30273:SF2">
    <property type="entry name" value="PROTEIN FECR"/>
    <property type="match status" value="1"/>
</dbReference>
<evidence type="ECO:0000313" key="5">
    <source>
        <dbReference type="EMBL" id="OXB21117.1"/>
    </source>
</evidence>
<dbReference type="EMBL" id="MIKE01000011">
    <property type="protein sequence ID" value="OHT46809.1"/>
    <property type="molecule type" value="Genomic_DNA"/>
</dbReference>
<reference evidence="5 7" key="3">
    <citation type="submission" date="2016-11" db="EMBL/GenBank/DDBJ databases">
        <title>Whole genomes of Flavobacteriaceae.</title>
        <authorList>
            <person name="Stine C."/>
            <person name="Li C."/>
            <person name="Tadesse D."/>
        </authorList>
    </citation>
    <scope>NUCLEOTIDE SEQUENCE [LARGE SCALE GENOMIC DNA]</scope>
    <source>
        <strain evidence="5 7">ATCC BAA-2541</strain>
    </source>
</reference>
<dbReference type="EMBL" id="MUHG01000005">
    <property type="protein sequence ID" value="OXB21117.1"/>
    <property type="molecule type" value="Genomic_DNA"/>
</dbReference>
<dbReference type="PANTHER" id="PTHR30273">
    <property type="entry name" value="PERIPLASMIC SIGNAL SENSOR AND SIGMA FACTOR ACTIVATOR FECR-RELATED"/>
    <property type="match status" value="1"/>
</dbReference>
<keyword evidence="1" id="KW-1133">Transmembrane helix</keyword>
<dbReference type="Gene3D" id="3.55.50.30">
    <property type="match status" value="1"/>
</dbReference>
<evidence type="ECO:0000259" key="3">
    <source>
        <dbReference type="Pfam" id="PF16344"/>
    </source>
</evidence>
<dbReference type="AlphaFoldDB" id="A0A1S1JBB7"/>
<keyword evidence="7" id="KW-1185">Reference proteome</keyword>
<feature type="transmembrane region" description="Helical" evidence="1">
    <location>
        <begin position="83"/>
        <end position="104"/>
    </location>
</feature>
<dbReference type="Gene3D" id="2.60.120.1440">
    <property type="match status" value="1"/>
</dbReference>
<keyword evidence="1" id="KW-0472">Membrane</keyword>
<dbReference type="Pfam" id="PF04773">
    <property type="entry name" value="FecR"/>
    <property type="match status" value="1"/>
</dbReference>
<dbReference type="GO" id="GO:0016989">
    <property type="term" value="F:sigma factor antagonist activity"/>
    <property type="evidence" value="ECO:0007669"/>
    <property type="project" value="TreeGrafter"/>
</dbReference>
<dbReference type="RefSeq" id="WP_070906455.1">
    <property type="nucleotide sequence ID" value="NZ_MIKE01000011.1"/>
</dbReference>
<sequence length="318" mass="35782">MDSQDINVLLAKHFSGETKPEEEAVLMNWIKNNPDEYLSLKIFFAESQPLDSPQLFETANAWNRIAPNLSSTKTTVFQLYKKYIYATAVAAVFILISTFAFLYANTEITVQTADGQVKSIELSDGSLVTLNDNSSITYKRFLWNNRTVSLNGEAFFEVKHDESRPFSVNTGTLSVKVLGTSFVVTTTEKEKSVDVITGKVKVTATPTNQTVILEKKQAVHYASGRLIKSDTADKNLLSWKTKSLSFENTPLQKAFQDIEDCYHIKIQVEGKISDSCTVTTNFKNESIKEILEEFRLLFGLSYTQKGNTVWVKNISCEK</sequence>
<evidence type="ECO:0000256" key="1">
    <source>
        <dbReference type="SAM" id="Phobius"/>
    </source>
</evidence>
<reference evidence="6" key="2">
    <citation type="submission" date="2016-09" db="EMBL/GenBank/DDBJ databases">
        <authorList>
            <person name="Chen S."/>
            <person name="Walker E."/>
        </authorList>
    </citation>
    <scope>NUCLEOTIDE SEQUENCE [LARGE SCALE GENOMIC DNA]</scope>
    <source>
        <strain evidence="6">MSU</strain>
    </source>
</reference>
<protein>
    <recommendedName>
        <fullName evidence="8">FecR family protein</fullName>
    </recommendedName>
</protein>
<dbReference type="InterPro" id="IPR006860">
    <property type="entry name" value="FecR"/>
</dbReference>
<dbReference type="Proteomes" id="UP000198319">
    <property type="component" value="Unassembled WGS sequence"/>
</dbReference>
<dbReference type="Pfam" id="PF16344">
    <property type="entry name" value="FecR_C"/>
    <property type="match status" value="1"/>
</dbReference>
<gene>
    <name evidence="5" type="ORF">B0A71_05890</name>
    <name evidence="4" type="ORF">BHE19_04710</name>
</gene>
<comment type="caution">
    <text evidence="4">The sequence shown here is derived from an EMBL/GenBank/DDBJ whole genome shotgun (WGS) entry which is preliminary data.</text>
</comment>
<dbReference type="STRING" id="1278819.BHE19_04710"/>
<dbReference type="Proteomes" id="UP000180252">
    <property type="component" value="Unassembled WGS sequence"/>
</dbReference>
<accession>A0A1S1JBB7</accession>
<proteinExistence type="predicted"/>
<dbReference type="InterPro" id="IPR012373">
    <property type="entry name" value="Ferrdict_sens_TM"/>
</dbReference>